<dbReference type="InterPro" id="IPR025319">
    <property type="entry name" value="DUF4224"/>
</dbReference>
<dbReference type="EMBL" id="JBFOHL010000009">
    <property type="protein sequence ID" value="MEW9624699.1"/>
    <property type="molecule type" value="Genomic_DNA"/>
</dbReference>
<sequence length="68" mass="7756">MSLCLSRDEIAELCRTPRKARQLAFLRQNGIRHYLDAYGWPVVTRAAVEGMKESEPAPIPWKSNKAID</sequence>
<name>A0ABV3QQD1_9GAMM</name>
<protein>
    <submittedName>
        <fullName evidence="2">DUF4224 domain-containing protein</fullName>
    </submittedName>
</protein>
<evidence type="ECO:0000313" key="3">
    <source>
        <dbReference type="Proteomes" id="UP001556170"/>
    </source>
</evidence>
<reference evidence="2 3" key="1">
    <citation type="submission" date="2024-06" db="EMBL/GenBank/DDBJ databases">
        <authorList>
            <person name="Woo H."/>
        </authorList>
    </citation>
    <scope>NUCLEOTIDE SEQUENCE [LARGE SCALE GENOMIC DNA]</scope>
    <source>
        <strain evidence="2 3">S2-g</strain>
    </source>
</reference>
<dbReference type="Pfam" id="PF13986">
    <property type="entry name" value="DUF4224"/>
    <property type="match status" value="1"/>
</dbReference>
<accession>A0ABV3QQD1</accession>
<evidence type="ECO:0000259" key="1">
    <source>
        <dbReference type="Pfam" id="PF13986"/>
    </source>
</evidence>
<dbReference type="RefSeq" id="WP_367845011.1">
    <property type="nucleotide sequence ID" value="NZ_JBFOHL010000009.1"/>
</dbReference>
<evidence type="ECO:0000313" key="2">
    <source>
        <dbReference type="EMBL" id="MEW9624699.1"/>
    </source>
</evidence>
<organism evidence="2 3">
    <name type="scientific">Rhodanobacter geophilus</name>
    <dbReference type="NCBI Taxonomy" id="3162488"/>
    <lineage>
        <taxon>Bacteria</taxon>
        <taxon>Pseudomonadati</taxon>
        <taxon>Pseudomonadota</taxon>
        <taxon>Gammaproteobacteria</taxon>
        <taxon>Lysobacterales</taxon>
        <taxon>Rhodanobacteraceae</taxon>
        <taxon>Rhodanobacter</taxon>
    </lineage>
</organism>
<keyword evidence="3" id="KW-1185">Reference proteome</keyword>
<dbReference type="Proteomes" id="UP001556170">
    <property type="component" value="Unassembled WGS sequence"/>
</dbReference>
<comment type="caution">
    <text evidence="2">The sequence shown here is derived from an EMBL/GenBank/DDBJ whole genome shotgun (WGS) entry which is preliminary data.</text>
</comment>
<proteinExistence type="predicted"/>
<feature type="domain" description="DUF4224" evidence="1">
    <location>
        <begin position="5"/>
        <end position="47"/>
    </location>
</feature>
<gene>
    <name evidence="2" type="ORF">ABQJ56_10700</name>
</gene>